<protein>
    <submittedName>
        <fullName evidence="1">Uncharacterized protein</fullName>
    </submittedName>
</protein>
<dbReference type="AlphaFoldDB" id="A0A9P1DQP2"/>
<reference evidence="2" key="2">
    <citation type="submission" date="2024-04" db="EMBL/GenBank/DDBJ databases">
        <authorList>
            <person name="Chen Y."/>
            <person name="Shah S."/>
            <person name="Dougan E. K."/>
            <person name="Thang M."/>
            <person name="Chan C."/>
        </authorList>
    </citation>
    <scope>NUCLEOTIDE SEQUENCE [LARGE SCALE GENOMIC DNA]</scope>
</reference>
<dbReference type="EMBL" id="CAMXCT020006445">
    <property type="protein sequence ID" value="CAL1167975.1"/>
    <property type="molecule type" value="Genomic_DNA"/>
</dbReference>
<evidence type="ECO:0000313" key="3">
    <source>
        <dbReference type="Proteomes" id="UP001152797"/>
    </source>
</evidence>
<keyword evidence="3" id="KW-1185">Reference proteome</keyword>
<proteinExistence type="predicted"/>
<dbReference type="EMBL" id="CAMXCT010006445">
    <property type="protein sequence ID" value="CAI4014600.1"/>
    <property type="molecule type" value="Genomic_DNA"/>
</dbReference>
<dbReference type="EMBL" id="CAMXCT030006445">
    <property type="protein sequence ID" value="CAL4801912.1"/>
    <property type="molecule type" value="Genomic_DNA"/>
</dbReference>
<accession>A0A9P1DQP2</accession>
<evidence type="ECO:0000313" key="2">
    <source>
        <dbReference type="EMBL" id="CAL1167975.1"/>
    </source>
</evidence>
<comment type="caution">
    <text evidence="1">The sequence shown here is derived from an EMBL/GenBank/DDBJ whole genome shotgun (WGS) entry which is preliminary data.</text>
</comment>
<evidence type="ECO:0000313" key="1">
    <source>
        <dbReference type="EMBL" id="CAI4014600.1"/>
    </source>
</evidence>
<gene>
    <name evidence="1" type="ORF">C1SCF055_LOCUS39493</name>
</gene>
<sequence>MASRLRYKRRLETIYKDRDPSKAAAPVCWRYAVPPNWDGKSELPPDRFEEPPVARRGWNGANKKVGFPWFSSFPKTEFAARKCWFTDVYCKPQKSCCLLKFWD</sequence>
<dbReference type="Proteomes" id="UP001152797">
    <property type="component" value="Unassembled WGS sequence"/>
</dbReference>
<name>A0A9P1DQP2_9DINO</name>
<organism evidence="1">
    <name type="scientific">Cladocopium goreaui</name>
    <dbReference type="NCBI Taxonomy" id="2562237"/>
    <lineage>
        <taxon>Eukaryota</taxon>
        <taxon>Sar</taxon>
        <taxon>Alveolata</taxon>
        <taxon>Dinophyceae</taxon>
        <taxon>Suessiales</taxon>
        <taxon>Symbiodiniaceae</taxon>
        <taxon>Cladocopium</taxon>
    </lineage>
</organism>
<reference evidence="1" key="1">
    <citation type="submission" date="2022-10" db="EMBL/GenBank/DDBJ databases">
        <authorList>
            <person name="Chen Y."/>
            <person name="Dougan E. K."/>
            <person name="Chan C."/>
            <person name="Rhodes N."/>
            <person name="Thang M."/>
        </authorList>
    </citation>
    <scope>NUCLEOTIDE SEQUENCE</scope>
</reference>